<evidence type="ECO:0000256" key="2">
    <source>
        <dbReference type="ARBA" id="ARBA00008974"/>
    </source>
</evidence>
<dbReference type="AlphaFoldDB" id="A0A1W5DE78"/>
<evidence type="ECO:0000256" key="5">
    <source>
        <dbReference type="ARBA" id="ARBA00022989"/>
    </source>
</evidence>
<protein>
    <submittedName>
        <fullName evidence="10">Ncs family nucleoside</fullName>
    </submittedName>
</protein>
<keyword evidence="4 9" id="KW-0812">Transmembrane</keyword>
<dbReference type="PANTHER" id="PTHR31806">
    <property type="entry name" value="PURINE-CYTOSINE PERMEASE FCY2-RELATED"/>
    <property type="match status" value="1"/>
</dbReference>
<evidence type="ECO:0000256" key="6">
    <source>
        <dbReference type="ARBA" id="ARBA00023136"/>
    </source>
</evidence>
<feature type="transmembrane region" description="Helical" evidence="9">
    <location>
        <begin position="438"/>
        <end position="459"/>
    </location>
</feature>
<dbReference type="GO" id="GO:0022857">
    <property type="term" value="F:transmembrane transporter activity"/>
    <property type="evidence" value="ECO:0007669"/>
    <property type="project" value="InterPro"/>
</dbReference>
<feature type="region of interest" description="Disordered" evidence="8">
    <location>
        <begin position="1"/>
        <end position="38"/>
    </location>
</feature>
<feature type="transmembrane region" description="Helical" evidence="9">
    <location>
        <begin position="370"/>
        <end position="392"/>
    </location>
</feature>
<comment type="subcellular location">
    <subcellularLocation>
        <location evidence="1">Membrane</location>
        <topology evidence="1">Multi-pass membrane protein</topology>
    </subcellularLocation>
</comment>
<accession>A0A1W5DE78</accession>
<keyword evidence="5 9" id="KW-1133">Transmembrane helix</keyword>
<feature type="transmembrane region" description="Helical" evidence="9">
    <location>
        <begin position="245"/>
        <end position="265"/>
    </location>
</feature>
<feature type="transmembrane region" description="Helical" evidence="9">
    <location>
        <begin position="218"/>
        <end position="238"/>
    </location>
</feature>
<feature type="transmembrane region" description="Helical" evidence="9">
    <location>
        <begin position="110"/>
        <end position="133"/>
    </location>
</feature>
<evidence type="ECO:0000256" key="4">
    <source>
        <dbReference type="ARBA" id="ARBA00022692"/>
    </source>
</evidence>
<evidence type="ECO:0000256" key="9">
    <source>
        <dbReference type="SAM" id="Phobius"/>
    </source>
</evidence>
<comment type="similarity">
    <text evidence="2 7">Belongs to the purine-cytosine permease (2.A.39) family.</text>
</comment>
<reference evidence="11" key="1">
    <citation type="submission" date="2017-03" db="EMBL/GenBank/DDBJ databases">
        <authorList>
            <person name="Sharma R."/>
            <person name="Thines M."/>
        </authorList>
    </citation>
    <scope>NUCLEOTIDE SEQUENCE [LARGE SCALE GENOMIC DNA]</scope>
</reference>
<evidence type="ECO:0000256" key="1">
    <source>
        <dbReference type="ARBA" id="ARBA00004141"/>
    </source>
</evidence>
<dbReference type="InterPro" id="IPR026030">
    <property type="entry name" value="Pur-cyt_permease_Fcy2/21/22"/>
</dbReference>
<feature type="transmembrane region" description="Helical" evidence="9">
    <location>
        <begin position="182"/>
        <end position="206"/>
    </location>
</feature>
<dbReference type="Proteomes" id="UP000192927">
    <property type="component" value="Unassembled WGS sequence"/>
</dbReference>
<dbReference type="EMBL" id="FWEW01003838">
    <property type="protein sequence ID" value="SLM41331.1"/>
    <property type="molecule type" value="Genomic_DNA"/>
</dbReference>
<dbReference type="GO" id="GO:0005886">
    <property type="term" value="C:plasma membrane"/>
    <property type="evidence" value="ECO:0007669"/>
    <property type="project" value="TreeGrafter"/>
</dbReference>
<evidence type="ECO:0000313" key="11">
    <source>
        <dbReference type="Proteomes" id="UP000192927"/>
    </source>
</evidence>
<evidence type="ECO:0000256" key="7">
    <source>
        <dbReference type="PIRNR" id="PIRNR002744"/>
    </source>
</evidence>
<organism evidence="10 11">
    <name type="scientific">Lasallia pustulata</name>
    <dbReference type="NCBI Taxonomy" id="136370"/>
    <lineage>
        <taxon>Eukaryota</taxon>
        <taxon>Fungi</taxon>
        <taxon>Dikarya</taxon>
        <taxon>Ascomycota</taxon>
        <taxon>Pezizomycotina</taxon>
        <taxon>Lecanoromycetes</taxon>
        <taxon>OSLEUM clade</taxon>
        <taxon>Umbilicariomycetidae</taxon>
        <taxon>Umbilicariales</taxon>
        <taxon>Umbilicariaceae</taxon>
        <taxon>Lasallia</taxon>
    </lineage>
</organism>
<evidence type="ECO:0000313" key="10">
    <source>
        <dbReference type="EMBL" id="SLM41331.1"/>
    </source>
</evidence>
<proteinExistence type="inferred from homology"/>
<evidence type="ECO:0000256" key="3">
    <source>
        <dbReference type="ARBA" id="ARBA00022448"/>
    </source>
</evidence>
<keyword evidence="3 7" id="KW-0813">Transport</keyword>
<dbReference type="PIRSF" id="PIRSF002744">
    <property type="entry name" value="Pur-cyt_permease"/>
    <property type="match status" value="1"/>
</dbReference>
<dbReference type="GO" id="GO:0000329">
    <property type="term" value="C:fungal-type vacuole membrane"/>
    <property type="evidence" value="ECO:0007669"/>
    <property type="project" value="TreeGrafter"/>
</dbReference>
<dbReference type="PANTHER" id="PTHR31806:SF7">
    <property type="entry name" value="TRANSPORTER, PUTATIVE (AFU_ORTHOLOGUE AFUA_2G04690)-RELATED"/>
    <property type="match status" value="1"/>
</dbReference>
<feature type="transmembrane region" description="Helical" evidence="9">
    <location>
        <begin position="404"/>
        <end position="426"/>
    </location>
</feature>
<feature type="transmembrane region" description="Helical" evidence="9">
    <location>
        <begin position="285"/>
        <end position="305"/>
    </location>
</feature>
<dbReference type="Gene3D" id="1.10.4160.10">
    <property type="entry name" value="Hydantoin permease"/>
    <property type="match status" value="1"/>
</dbReference>
<feature type="transmembrane region" description="Helical" evidence="9">
    <location>
        <begin position="139"/>
        <end position="161"/>
    </location>
</feature>
<evidence type="ECO:0000256" key="8">
    <source>
        <dbReference type="SAM" id="MobiDB-lite"/>
    </source>
</evidence>
<keyword evidence="6 7" id="KW-0472">Membrane</keyword>
<dbReference type="InterPro" id="IPR001248">
    <property type="entry name" value="Pur-cyt_permease"/>
</dbReference>
<sequence length="545" mass="59736">MDLEKNIPTNSVDDASSGTDSRCTPHIHIGGSPSPHVDERLVIDPTDPGEADVANIRQGNSLLRSLRDFETWMDRKLNFEAMGVERIPENRRKPPQILNASTPTPVEMMFLWFSFLFNPSLIPVGALGPLFGLSVHTSVILTVFGTLIGTLVPAFTAILCPPAGLRQIAFSRYAFGIWGAKLCGLLNIITNIGYAVISSILGGQLLAAISDGRLPLEVGIVIIVVIAFGISFFGFAIIHHYERYAWAVAFVLLCVLWSQSVRYFSPTPGLDSLSGMDYSGACLSYFAVIFGTCCAWCPIAGDYYVHYPVHTNKWLLFGLTYAGVSIPTIFVSILGNYFGGIIESNTDMATVYDDGGIGALILATLRPLGWAKFACLFFFLSFLGNLIANIYSSALSIQLWGKHLIAVPRFLWCAVISAITLALSLGGRDKLERIINNLLPILGYWTLAFGCILFMEHYWFRPRLGGYDFSAWQDPKRMPWGVAGTGAFLIGIGFSFLGMDQTWYIAPVAKEIGAYGGDVGNELTLVSVLVFYPILRTLEIKLVGR</sequence>
<feature type="transmembrane region" description="Helical" evidence="9">
    <location>
        <begin position="314"/>
        <end position="338"/>
    </location>
</feature>
<dbReference type="Pfam" id="PF02133">
    <property type="entry name" value="Transp_cyt_pur"/>
    <property type="match status" value="1"/>
</dbReference>
<feature type="transmembrane region" description="Helical" evidence="9">
    <location>
        <begin position="480"/>
        <end position="499"/>
    </location>
</feature>
<keyword evidence="11" id="KW-1185">Reference proteome</keyword>
<name>A0A1W5DE78_9LECA</name>
<feature type="compositionally biased region" description="Polar residues" evidence="8">
    <location>
        <begin position="7"/>
        <end position="22"/>
    </location>
</feature>